<organism evidence="2">
    <name type="scientific">Arundo donax</name>
    <name type="common">Giant reed</name>
    <name type="synonym">Donax arundinaceus</name>
    <dbReference type="NCBI Taxonomy" id="35708"/>
    <lineage>
        <taxon>Eukaryota</taxon>
        <taxon>Viridiplantae</taxon>
        <taxon>Streptophyta</taxon>
        <taxon>Embryophyta</taxon>
        <taxon>Tracheophyta</taxon>
        <taxon>Spermatophyta</taxon>
        <taxon>Magnoliopsida</taxon>
        <taxon>Liliopsida</taxon>
        <taxon>Poales</taxon>
        <taxon>Poaceae</taxon>
        <taxon>PACMAD clade</taxon>
        <taxon>Arundinoideae</taxon>
        <taxon>Arundineae</taxon>
        <taxon>Arundo</taxon>
    </lineage>
</organism>
<accession>A0A0A9A244</accession>
<name>A0A0A9A244_ARUDO</name>
<feature type="region of interest" description="Disordered" evidence="1">
    <location>
        <begin position="1"/>
        <end position="35"/>
    </location>
</feature>
<protein>
    <submittedName>
        <fullName evidence="2">Uncharacterized protein</fullName>
    </submittedName>
</protein>
<reference evidence="2" key="1">
    <citation type="submission" date="2014-09" db="EMBL/GenBank/DDBJ databases">
        <authorList>
            <person name="Magalhaes I.L.F."/>
            <person name="Oliveira U."/>
            <person name="Santos F.R."/>
            <person name="Vidigal T.H.D.A."/>
            <person name="Brescovit A.D."/>
            <person name="Santos A.J."/>
        </authorList>
    </citation>
    <scope>NUCLEOTIDE SEQUENCE</scope>
    <source>
        <tissue evidence="2">Shoot tissue taken approximately 20 cm above the soil surface</tissue>
    </source>
</reference>
<dbReference type="AlphaFoldDB" id="A0A0A9A244"/>
<sequence>MVSRYTSTVGRWGSGQWSDAGGAVRAAGPHHRRQLRRLPAKPAAVQRHPGELRRVLECGLEPSRLSSHKRNYGYVGRYRVGGSHLK</sequence>
<reference evidence="2" key="2">
    <citation type="journal article" date="2015" name="Data Brief">
        <title>Shoot transcriptome of the giant reed, Arundo donax.</title>
        <authorList>
            <person name="Barrero R.A."/>
            <person name="Guerrero F.D."/>
            <person name="Moolhuijzen P."/>
            <person name="Goolsby J.A."/>
            <person name="Tidwell J."/>
            <person name="Bellgard S.E."/>
            <person name="Bellgard M.I."/>
        </authorList>
    </citation>
    <scope>NUCLEOTIDE SEQUENCE</scope>
    <source>
        <tissue evidence="2">Shoot tissue taken approximately 20 cm above the soil surface</tissue>
    </source>
</reference>
<proteinExistence type="predicted"/>
<dbReference type="EMBL" id="GBRH01254815">
    <property type="protein sequence ID" value="JAD43080.1"/>
    <property type="molecule type" value="Transcribed_RNA"/>
</dbReference>
<evidence type="ECO:0000256" key="1">
    <source>
        <dbReference type="SAM" id="MobiDB-lite"/>
    </source>
</evidence>
<evidence type="ECO:0000313" key="2">
    <source>
        <dbReference type="EMBL" id="JAD43080.1"/>
    </source>
</evidence>